<proteinExistence type="predicted"/>
<dbReference type="EMBL" id="PRKQ01000002">
    <property type="protein sequence ID" value="PPB11004.1"/>
    <property type="molecule type" value="Genomic_DNA"/>
</dbReference>
<dbReference type="Proteomes" id="UP001077662">
    <property type="component" value="Unassembled WGS sequence"/>
</dbReference>
<gene>
    <name evidence="2" type="ORF">C4A77_02405</name>
    <name evidence="1" type="ORF">O0554_20705</name>
</gene>
<sequence>MFYHGIHEKYVIEHYPILSPRRTAPYKHGKDLADRMHLIEQFGLEPIHLLEESKEYSQDTCLRECRRFGNVVFSFRSLPTPVWQLSKHEIAVPILDLRKTVAIYATQEHESIRSLFPSFPYFIMSF</sequence>
<protein>
    <submittedName>
        <fullName evidence="1">Uncharacterized protein</fullName>
    </submittedName>
</protein>
<evidence type="ECO:0000313" key="4">
    <source>
        <dbReference type="Proteomes" id="UP001077662"/>
    </source>
</evidence>
<organism evidence="1 4">
    <name type="scientific">Brevibacillus laterosporus</name>
    <name type="common">Bacillus laterosporus</name>
    <dbReference type="NCBI Taxonomy" id="1465"/>
    <lineage>
        <taxon>Bacteria</taxon>
        <taxon>Bacillati</taxon>
        <taxon>Bacillota</taxon>
        <taxon>Bacilli</taxon>
        <taxon>Bacillales</taxon>
        <taxon>Paenibacillaceae</taxon>
        <taxon>Brevibacillus</taxon>
    </lineage>
</organism>
<name>A0AAP3DJN0_BRELA</name>
<dbReference type="Proteomes" id="UP000239759">
    <property type="component" value="Unassembled WGS sequence"/>
</dbReference>
<evidence type="ECO:0000313" key="3">
    <source>
        <dbReference type="Proteomes" id="UP000239759"/>
    </source>
</evidence>
<accession>A0AAP3DJN0</accession>
<evidence type="ECO:0000313" key="2">
    <source>
        <dbReference type="EMBL" id="PPB11004.1"/>
    </source>
</evidence>
<reference evidence="1" key="2">
    <citation type="submission" date="2022-09" db="EMBL/GenBank/DDBJ databases">
        <title>Genome analysis and characterization of larvicidal activity of Brevibacillus strains.</title>
        <authorList>
            <person name="Patrusheva E.V."/>
            <person name="Izotova A.O."/>
            <person name="Toshchakov S.V."/>
            <person name="Sineoky S.P."/>
        </authorList>
    </citation>
    <scope>NUCLEOTIDE SEQUENCE</scope>
    <source>
        <strain evidence="1">VKPM_B-13247</strain>
    </source>
</reference>
<comment type="caution">
    <text evidence="1">The sequence shown here is derived from an EMBL/GenBank/DDBJ whole genome shotgun (WGS) entry which is preliminary data.</text>
</comment>
<dbReference type="AlphaFoldDB" id="A0AAP3DJN0"/>
<evidence type="ECO:0000313" key="1">
    <source>
        <dbReference type="EMBL" id="MCZ0809293.1"/>
    </source>
</evidence>
<reference evidence="2 3" key="1">
    <citation type="submission" date="2018-02" db="EMBL/GenBank/DDBJ databases">
        <title>Comparative analysis of genomes of three Brevibacillus laterosporus strains producers of potent antimicrobials isolated from silage.</title>
        <authorList>
            <person name="Kojic M."/>
            <person name="Miljkovic M."/>
            <person name="Studholme D."/>
            <person name="Filipic B."/>
        </authorList>
    </citation>
    <scope>NUCLEOTIDE SEQUENCE [LARGE SCALE GENOMIC DNA]</scope>
    <source>
        <strain evidence="2 3">BGSP11</strain>
    </source>
</reference>
<dbReference type="RefSeq" id="WP_104030610.1">
    <property type="nucleotide sequence ID" value="NZ_JANSGW010000033.1"/>
</dbReference>
<dbReference type="EMBL" id="JAPTNE010000033">
    <property type="protein sequence ID" value="MCZ0809293.1"/>
    <property type="molecule type" value="Genomic_DNA"/>
</dbReference>